<proteinExistence type="predicted"/>
<name>A0AAP0KSE6_9MAGN</name>
<gene>
    <name evidence="1" type="ORF">Scep_003054</name>
</gene>
<sequence>MTMCIATASRLRDRRPRVSRDKRLCKRDRGPLLPRVSRLLRRPTSRSSLASRPATALSHRDRRTVLRFLATATALATESSRFATAHASRTFVLLIVRISSLVLSDYVYNSHHNFS</sequence>
<comment type="caution">
    <text evidence="1">The sequence shown here is derived from an EMBL/GenBank/DDBJ whole genome shotgun (WGS) entry which is preliminary data.</text>
</comment>
<protein>
    <submittedName>
        <fullName evidence="1">Uncharacterized protein</fullName>
    </submittedName>
</protein>
<keyword evidence="2" id="KW-1185">Reference proteome</keyword>
<dbReference type="Proteomes" id="UP001419268">
    <property type="component" value="Unassembled WGS sequence"/>
</dbReference>
<organism evidence="1 2">
    <name type="scientific">Stephania cephalantha</name>
    <dbReference type="NCBI Taxonomy" id="152367"/>
    <lineage>
        <taxon>Eukaryota</taxon>
        <taxon>Viridiplantae</taxon>
        <taxon>Streptophyta</taxon>
        <taxon>Embryophyta</taxon>
        <taxon>Tracheophyta</taxon>
        <taxon>Spermatophyta</taxon>
        <taxon>Magnoliopsida</taxon>
        <taxon>Ranunculales</taxon>
        <taxon>Menispermaceae</taxon>
        <taxon>Menispermoideae</taxon>
        <taxon>Cissampelideae</taxon>
        <taxon>Stephania</taxon>
    </lineage>
</organism>
<dbReference type="AlphaFoldDB" id="A0AAP0KSE6"/>
<evidence type="ECO:0000313" key="2">
    <source>
        <dbReference type="Proteomes" id="UP001419268"/>
    </source>
</evidence>
<evidence type="ECO:0000313" key="1">
    <source>
        <dbReference type="EMBL" id="KAK9156480.1"/>
    </source>
</evidence>
<dbReference type="EMBL" id="JBBNAG010000002">
    <property type="protein sequence ID" value="KAK9156480.1"/>
    <property type="molecule type" value="Genomic_DNA"/>
</dbReference>
<reference evidence="1 2" key="1">
    <citation type="submission" date="2024-01" db="EMBL/GenBank/DDBJ databases">
        <title>Genome assemblies of Stephania.</title>
        <authorList>
            <person name="Yang L."/>
        </authorList>
    </citation>
    <scope>NUCLEOTIDE SEQUENCE [LARGE SCALE GENOMIC DNA]</scope>
    <source>
        <strain evidence="1">JXDWG</strain>
        <tissue evidence="1">Leaf</tissue>
    </source>
</reference>
<accession>A0AAP0KSE6</accession>